<organism evidence="1 2">
    <name type="scientific">Calderihabitans maritimus</name>
    <dbReference type="NCBI Taxonomy" id="1246530"/>
    <lineage>
        <taxon>Bacteria</taxon>
        <taxon>Bacillati</taxon>
        <taxon>Bacillota</taxon>
        <taxon>Clostridia</taxon>
        <taxon>Neomoorellales</taxon>
        <taxon>Calderihabitantaceae</taxon>
        <taxon>Calderihabitans</taxon>
    </lineage>
</organism>
<dbReference type="Proteomes" id="UP000197032">
    <property type="component" value="Unassembled WGS sequence"/>
</dbReference>
<gene>
    <name evidence="1" type="ORF">KKC1_18900</name>
</gene>
<reference evidence="2" key="1">
    <citation type="journal article" date="2017" name="Appl. Environ. Microbiol.">
        <title>Genomic analysis of Calderihabitans maritimus KKC1, a thermophilic hydrogenogenic carboxydotrophic bacterium isolated from marine sediment.</title>
        <authorList>
            <person name="Omae K."/>
            <person name="Yoneda Y."/>
            <person name="Fukuyama Y."/>
            <person name="Yoshida T."/>
            <person name="Sako Y."/>
        </authorList>
    </citation>
    <scope>NUCLEOTIDE SEQUENCE [LARGE SCALE GENOMIC DNA]</scope>
    <source>
        <strain evidence="2">KKC1</strain>
    </source>
</reference>
<protein>
    <submittedName>
        <fullName evidence="1">Iron-containing alcohol dehydrogenase</fullName>
    </submittedName>
</protein>
<comment type="caution">
    <text evidence="1">The sequence shown here is derived from an EMBL/GenBank/DDBJ whole genome shotgun (WGS) entry which is preliminary data.</text>
</comment>
<evidence type="ECO:0000313" key="2">
    <source>
        <dbReference type="Proteomes" id="UP000197032"/>
    </source>
</evidence>
<dbReference type="EMBL" id="BDGJ01000091">
    <property type="protein sequence ID" value="GAW92740.1"/>
    <property type="molecule type" value="Genomic_DNA"/>
</dbReference>
<evidence type="ECO:0000313" key="1">
    <source>
        <dbReference type="EMBL" id="GAW92740.1"/>
    </source>
</evidence>
<dbReference type="AlphaFoldDB" id="A0A1Z5HTY9"/>
<keyword evidence="2" id="KW-1185">Reference proteome</keyword>
<sequence>MNVQRKANAGSGKNLLITRKYGYPDTVTNELLKAVVAHRIFDKIQARPVKG</sequence>
<name>A0A1Z5HTY9_9FIRM</name>
<proteinExistence type="predicted"/>
<accession>A0A1Z5HTY9</accession>